<dbReference type="Pfam" id="PF06348">
    <property type="entry name" value="DUF1059"/>
    <property type="match status" value="1"/>
</dbReference>
<evidence type="ECO:0000313" key="1">
    <source>
        <dbReference type="EMBL" id="SFB57049.1"/>
    </source>
</evidence>
<keyword evidence="2" id="KW-1185">Reference proteome</keyword>
<organism evidence="1 2">
    <name type="scientific">Amycolatopsis marina</name>
    <dbReference type="NCBI Taxonomy" id="490629"/>
    <lineage>
        <taxon>Bacteria</taxon>
        <taxon>Bacillati</taxon>
        <taxon>Actinomycetota</taxon>
        <taxon>Actinomycetes</taxon>
        <taxon>Pseudonocardiales</taxon>
        <taxon>Pseudonocardiaceae</taxon>
        <taxon>Amycolatopsis</taxon>
    </lineage>
</organism>
<dbReference type="AlphaFoldDB" id="A0A1I1C337"/>
<dbReference type="STRING" id="490629.SAMN05216266_12097"/>
<proteinExistence type="predicted"/>
<dbReference type="EMBL" id="FOKG01000020">
    <property type="protein sequence ID" value="SFB57049.1"/>
    <property type="molecule type" value="Genomic_DNA"/>
</dbReference>
<dbReference type="RefSeq" id="WP_091677045.1">
    <property type="nucleotide sequence ID" value="NZ_FOKG01000020.1"/>
</dbReference>
<name>A0A1I1C337_9PSEU</name>
<dbReference type="InterPro" id="IPR009409">
    <property type="entry name" value="DUF1059"/>
</dbReference>
<dbReference type="OrthoDB" id="3698544at2"/>
<gene>
    <name evidence="1" type="ORF">SAMN05216266_12097</name>
</gene>
<reference evidence="2" key="1">
    <citation type="submission" date="2016-10" db="EMBL/GenBank/DDBJ databases">
        <authorList>
            <person name="Varghese N."/>
            <person name="Submissions S."/>
        </authorList>
    </citation>
    <scope>NUCLEOTIDE SEQUENCE [LARGE SCALE GENOMIC DNA]</scope>
    <source>
        <strain evidence="2">CGMCC 4.3568</strain>
    </source>
</reference>
<accession>A0A1I1C337</accession>
<dbReference type="Proteomes" id="UP000243799">
    <property type="component" value="Unassembled WGS sequence"/>
</dbReference>
<sequence length="61" mass="7039">MRYEFRCVDAGAPSCRGHIKADSEEELRSKLIRHLEKHDVQQPNDTLLDHLVAVTGQRPDR</sequence>
<protein>
    <submittedName>
        <fullName evidence="1">Predicted small metal-binding protein</fullName>
    </submittedName>
</protein>
<evidence type="ECO:0000313" key="2">
    <source>
        <dbReference type="Proteomes" id="UP000243799"/>
    </source>
</evidence>